<dbReference type="EMBL" id="JAQQLI010000011">
    <property type="protein sequence ID" value="MDC7785911.1"/>
    <property type="molecule type" value="Genomic_DNA"/>
</dbReference>
<name>A0ABT5J8D7_RHOTP</name>
<gene>
    <name evidence="1" type="ORF">PQJ73_09480</name>
</gene>
<dbReference type="RefSeq" id="WP_272776754.1">
    <property type="nucleotide sequence ID" value="NZ_JAQQLI010000011.1"/>
</dbReference>
<reference evidence="1" key="1">
    <citation type="journal article" date="2023" name="Microbiol Resour">
        <title>Genome Sequences of Rhodoplanes serenus and Two Thermotolerant Strains, Rhodoplanes tepidamans and 'Rhodoplanes cryptolactis,' Further Refine the Genus.</title>
        <authorList>
            <person name="Rayyan A.A."/>
            <person name="Kyndt J.A."/>
        </authorList>
    </citation>
    <scope>NUCLEOTIDE SEQUENCE</scope>
    <source>
        <strain evidence="1">DSM 9987</strain>
    </source>
</reference>
<organism evidence="1 2">
    <name type="scientific">Rhodoplanes tepidamans</name>
    <name type="common">Rhodoplanes cryptolactis</name>
    <dbReference type="NCBI Taxonomy" id="200616"/>
    <lineage>
        <taxon>Bacteria</taxon>
        <taxon>Pseudomonadati</taxon>
        <taxon>Pseudomonadota</taxon>
        <taxon>Alphaproteobacteria</taxon>
        <taxon>Hyphomicrobiales</taxon>
        <taxon>Nitrobacteraceae</taxon>
        <taxon>Rhodoplanes</taxon>
    </lineage>
</organism>
<dbReference type="Proteomes" id="UP001165652">
    <property type="component" value="Unassembled WGS sequence"/>
</dbReference>
<sequence>MSTPDDTMSSPALCAVCDEALAPVATPCAATRRKTAALLVCRTCGTRQPHPADRSGAYFDVVMRVRAHRPAPRRRAH</sequence>
<accession>A0ABT5J8D7</accession>
<proteinExistence type="predicted"/>
<protein>
    <submittedName>
        <fullName evidence="1">Uncharacterized protein</fullName>
    </submittedName>
</protein>
<evidence type="ECO:0000313" key="1">
    <source>
        <dbReference type="EMBL" id="MDC7785911.1"/>
    </source>
</evidence>
<keyword evidence="2" id="KW-1185">Reference proteome</keyword>
<comment type="caution">
    <text evidence="1">The sequence shown here is derived from an EMBL/GenBank/DDBJ whole genome shotgun (WGS) entry which is preliminary data.</text>
</comment>
<reference evidence="1" key="2">
    <citation type="submission" date="2023-02" db="EMBL/GenBank/DDBJ databases">
        <authorList>
            <person name="Rayyan A."/>
            <person name="Meyer T."/>
            <person name="Kyndt J.A."/>
        </authorList>
    </citation>
    <scope>NUCLEOTIDE SEQUENCE</scope>
    <source>
        <strain evidence="1">DSM 9987</strain>
    </source>
</reference>
<evidence type="ECO:0000313" key="2">
    <source>
        <dbReference type="Proteomes" id="UP001165652"/>
    </source>
</evidence>